<comment type="caution">
    <text evidence="3">The sequence shown here is derived from an EMBL/GenBank/DDBJ whole genome shotgun (WGS) entry which is preliminary data.</text>
</comment>
<evidence type="ECO:0000256" key="1">
    <source>
        <dbReference type="SAM" id="Coils"/>
    </source>
</evidence>
<feature type="compositionally biased region" description="Polar residues" evidence="2">
    <location>
        <begin position="18"/>
        <end position="32"/>
    </location>
</feature>
<gene>
    <name evidence="3" type="ORF">PENTCL1PPCAC_10975</name>
</gene>
<organism evidence="3 4">
    <name type="scientific">Pristionchus entomophagus</name>
    <dbReference type="NCBI Taxonomy" id="358040"/>
    <lineage>
        <taxon>Eukaryota</taxon>
        <taxon>Metazoa</taxon>
        <taxon>Ecdysozoa</taxon>
        <taxon>Nematoda</taxon>
        <taxon>Chromadorea</taxon>
        <taxon>Rhabditida</taxon>
        <taxon>Rhabditina</taxon>
        <taxon>Diplogasteromorpha</taxon>
        <taxon>Diplogasteroidea</taxon>
        <taxon>Neodiplogasteridae</taxon>
        <taxon>Pristionchus</taxon>
    </lineage>
</organism>
<keyword evidence="1" id="KW-0175">Coiled coil</keyword>
<sequence>AAAAPAAALEKRPRRNSTKPSPLDPSTVTASNAVEPGLKSPMTPSRRAMKKDDGPPKSAPPLTSPIEALAAAAVAAAVSAATPKTPAAETKRVPQQPSTSRQIPPNLDLSNPATPTTPNPALRSPRPPIKSAHFDALEAEGERDAMVRTLVFQLQKEMQDEINRLTSVHRKALVEKDSEFRAIAELLSTKREDWALQMAANKTIIADQQHDIVGFVKQNNESTMRIRSLEEELEKVKADNERLRSQLGVNTAPSSSKAFVKPKDPPVEQELIIVTSNKDSDGFEKPSTNTRKALKRPATEA</sequence>
<dbReference type="AlphaFoldDB" id="A0AAV5T8Y4"/>
<feature type="compositionally biased region" description="Low complexity" evidence="2">
    <location>
        <begin position="111"/>
        <end position="121"/>
    </location>
</feature>
<feature type="region of interest" description="Disordered" evidence="2">
    <location>
        <begin position="1"/>
        <end position="129"/>
    </location>
</feature>
<feature type="compositionally biased region" description="Polar residues" evidence="2">
    <location>
        <begin position="93"/>
        <end position="103"/>
    </location>
</feature>
<feature type="compositionally biased region" description="Low complexity" evidence="2">
    <location>
        <begin position="68"/>
        <end position="88"/>
    </location>
</feature>
<reference evidence="3" key="1">
    <citation type="submission" date="2023-10" db="EMBL/GenBank/DDBJ databases">
        <title>Genome assembly of Pristionchus species.</title>
        <authorList>
            <person name="Yoshida K."/>
            <person name="Sommer R.J."/>
        </authorList>
    </citation>
    <scope>NUCLEOTIDE SEQUENCE</scope>
    <source>
        <strain evidence="3">RS0144</strain>
    </source>
</reference>
<dbReference type="EMBL" id="BTSX01000003">
    <property type="protein sequence ID" value="GMS88800.1"/>
    <property type="molecule type" value="Genomic_DNA"/>
</dbReference>
<protein>
    <submittedName>
        <fullName evidence="3">Uncharacterized protein</fullName>
    </submittedName>
</protein>
<proteinExistence type="predicted"/>
<evidence type="ECO:0000313" key="3">
    <source>
        <dbReference type="EMBL" id="GMS88800.1"/>
    </source>
</evidence>
<dbReference type="Proteomes" id="UP001432027">
    <property type="component" value="Unassembled WGS sequence"/>
</dbReference>
<name>A0AAV5T8Y4_9BILA</name>
<feature type="coiled-coil region" evidence="1">
    <location>
        <begin position="219"/>
        <end position="246"/>
    </location>
</feature>
<evidence type="ECO:0000313" key="4">
    <source>
        <dbReference type="Proteomes" id="UP001432027"/>
    </source>
</evidence>
<keyword evidence="4" id="KW-1185">Reference proteome</keyword>
<feature type="region of interest" description="Disordered" evidence="2">
    <location>
        <begin position="276"/>
        <end position="301"/>
    </location>
</feature>
<accession>A0AAV5T8Y4</accession>
<evidence type="ECO:0000256" key="2">
    <source>
        <dbReference type="SAM" id="MobiDB-lite"/>
    </source>
</evidence>
<feature type="non-terminal residue" evidence="3">
    <location>
        <position position="1"/>
    </location>
</feature>